<evidence type="ECO:0000313" key="2">
    <source>
        <dbReference type="Proteomes" id="UP000336166"/>
    </source>
</evidence>
<dbReference type="PANTHER" id="PTHR43745:SF2">
    <property type="entry name" value="NITROREDUCTASE MJ1384-RELATED"/>
    <property type="match status" value="1"/>
</dbReference>
<name>A0AAN2WHL4_LISMN</name>
<reference evidence="1 2" key="1">
    <citation type="submission" date="2018-06" db="EMBL/GenBank/DDBJ databases">
        <authorList>
            <consortium name="PulseNet: The National Subtyping Network for Foodborne Disease Surveillance"/>
            <person name="Tarr C.L."/>
            <person name="Trees E."/>
            <person name="Katz L.S."/>
            <person name="Carleton-Romer H.A."/>
            <person name="Stroika S."/>
            <person name="Kucerova Z."/>
            <person name="Roache K.F."/>
            <person name="Sabol A.L."/>
            <person name="Besser J."/>
            <person name="Gerner-Smidt P."/>
        </authorList>
    </citation>
    <scope>NUCLEOTIDE SEQUENCE [LARGE SCALE GENOMIC DNA]</scope>
    <source>
        <strain evidence="1 2">PNUSAL000134</strain>
    </source>
</reference>
<dbReference type="Gene3D" id="3.40.109.10">
    <property type="entry name" value="NADH Oxidase"/>
    <property type="match status" value="1"/>
</dbReference>
<dbReference type="EMBL" id="AAAREG010000033">
    <property type="protein sequence ID" value="EAE2355664.1"/>
    <property type="molecule type" value="Genomic_DNA"/>
</dbReference>
<evidence type="ECO:0008006" key="3">
    <source>
        <dbReference type="Google" id="ProtNLM"/>
    </source>
</evidence>
<organism evidence="1 2">
    <name type="scientific">Listeria monocytogenes</name>
    <dbReference type="NCBI Taxonomy" id="1639"/>
    <lineage>
        <taxon>Bacteria</taxon>
        <taxon>Bacillati</taxon>
        <taxon>Bacillota</taxon>
        <taxon>Bacilli</taxon>
        <taxon>Bacillales</taxon>
        <taxon>Listeriaceae</taxon>
        <taxon>Listeria</taxon>
    </lineage>
</organism>
<accession>A0AAN2WHL4</accession>
<dbReference type="PANTHER" id="PTHR43745">
    <property type="entry name" value="NITROREDUCTASE MJ1384-RELATED"/>
    <property type="match status" value="1"/>
</dbReference>
<feature type="non-terminal residue" evidence="1">
    <location>
        <position position="198"/>
    </location>
</feature>
<comment type="caution">
    <text evidence="1">The sequence shown here is derived from an EMBL/GenBank/DDBJ whole genome shotgun (WGS) entry which is preliminary data.</text>
</comment>
<dbReference type="Proteomes" id="UP000336166">
    <property type="component" value="Unassembled WGS sequence"/>
</dbReference>
<gene>
    <name evidence="1" type="ORF">Y261_15110</name>
</gene>
<dbReference type="AlphaFoldDB" id="A0AAN2WHL4"/>
<proteinExistence type="predicted"/>
<sequence length="198" mass="23507">MEKSEIKDYFLKTIYSPQSLMVETEEKDYFDFNPNRGIRNGNNIDLRNLTLGSFLKDVYGETMRTRISGDDINEYDFQRRNVASGGALYPNIIYVIQSNKTLTKIYQYNPALHTLIKIKDINGKIDVLEEDQMHFIITSYYWRNWMKYRYFGYRLIAVDTGYLISLMCAKLRDYKVNTFVQISSEKFRMLNKVLELDL</sequence>
<dbReference type="InterPro" id="IPR000415">
    <property type="entry name" value="Nitroreductase-like"/>
</dbReference>
<protein>
    <recommendedName>
        <fullName evidence="3">SagB/ThcOx family dehydrogenase</fullName>
    </recommendedName>
</protein>
<evidence type="ECO:0000313" key="1">
    <source>
        <dbReference type="EMBL" id="EAE2355664.1"/>
    </source>
</evidence>
<dbReference type="GO" id="GO:0016491">
    <property type="term" value="F:oxidoreductase activity"/>
    <property type="evidence" value="ECO:0007669"/>
    <property type="project" value="InterPro"/>
</dbReference>
<dbReference type="InterPro" id="IPR052544">
    <property type="entry name" value="Bacteriocin_Proc_Enz"/>
</dbReference>